<dbReference type="RefSeq" id="WP_224078358.1">
    <property type="nucleotide sequence ID" value="NZ_CAJZAI010000001.1"/>
</dbReference>
<feature type="region of interest" description="Disordered" evidence="1">
    <location>
        <begin position="27"/>
        <end position="53"/>
    </location>
</feature>
<feature type="region of interest" description="Disordered" evidence="1">
    <location>
        <begin position="150"/>
        <end position="169"/>
    </location>
</feature>
<feature type="chain" id="PRO_5045630704" evidence="2">
    <location>
        <begin position="25"/>
        <end position="169"/>
    </location>
</feature>
<proteinExistence type="predicted"/>
<feature type="signal peptide" evidence="2">
    <location>
        <begin position="1"/>
        <end position="24"/>
    </location>
</feature>
<evidence type="ECO:0000256" key="1">
    <source>
        <dbReference type="SAM" id="MobiDB-lite"/>
    </source>
</evidence>
<accession>A0ABM8WFD8</accession>
<name>A0ABM8WFD8_9BURK</name>
<dbReference type="Proteomes" id="UP000727654">
    <property type="component" value="Unassembled WGS sequence"/>
</dbReference>
<feature type="region of interest" description="Disordered" evidence="1">
    <location>
        <begin position="96"/>
        <end position="117"/>
    </location>
</feature>
<reference evidence="3 4" key="1">
    <citation type="submission" date="2021-08" db="EMBL/GenBank/DDBJ databases">
        <authorList>
            <person name="Peeters C."/>
        </authorList>
    </citation>
    <scope>NUCLEOTIDE SEQUENCE [LARGE SCALE GENOMIC DNA]</scope>
    <source>
        <strain evidence="3 4">LMG 23992</strain>
    </source>
</reference>
<sequence>MATNPCISLFITLAAAAWTPLAISASPGDPAGSKGAHAPERPEEPAAAPQQSAELDAQIAHLRAIRERLSRASTDEERRMLLAERATVMRDAMTTMQKTGGMPGPGGMRNAGRAGTPRGPGAGMCYDPTGQHVALMQEMMAAMADGQGAGPGMGPGPGGQGMHRGMMAR</sequence>
<feature type="compositionally biased region" description="Gly residues" evidence="1">
    <location>
        <begin position="150"/>
        <end position="162"/>
    </location>
</feature>
<evidence type="ECO:0000256" key="2">
    <source>
        <dbReference type="SAM" id="SignalP"/>
    </source>
</evidence>
<gene>
    <name evidence="3" type="ORF">LMG23992_00673</name>
</gene>
<evidence type="ECO:0000313" key="3">
    <source>
        <dbReference type="EMBL" id="CAG9166042.1"/>
    </source>
</evidence>
<dbReference type="EMBL" id="CAJZAI010000001">
    <property type="protein sequence ID" value="CAG9166042.1"/>
    <property type="molecule type" value="Genomic_DNA"/>
</dbReference>
<comment type="caution">
    <text evidence="3">The sequence shown here is derived from an EMBL/GenBank/DDBJ whole genome shotgun (WGS) entry which is preliminary data.</text>
</comment>
<protein>
    <submittedName>
        <fullName evidence="3">Uncharacterized protein</fullName>
    </submittedName>
</protein>
<evidence type="ECO:0000313" key="4">
    <source>
        <dbReference type="Proteomes" id="UP000727654"/>
    </source>
</evidence>
<keyword evidence="4" id="KW-1185">Reference proteome</keyword>
<keyword evidence="2" id="KW-0732">Signal</keyword>
<organism evidence="3 4">
    <name type="scientific">Cupriavidus laharis</name>
    <dbReference type="NCBI Taxonomy" id="151654"/>
    <lineage>
        <taxon>Bacteria</taxon>
        <taxon>Pseudomonadati</taxon>
        <taxon>Pseudomonadota</taxon>
        <taxon>Betaproteobacteria</taxon>
        <taxon>Burkholderiales</taxon>
        <taxon>Burkholderiaceae</taxon>
        <taxon>Cupriavidus</taxon>
    </lineage>
</organism>